<comment type="caution">
    <text evidence="1">The sequence shown here is derived from an EMBL/GenBank/DDBJ whole genome shotgun (WGS) entry which is preliminary data.</text>
</comment>
<evidence type="ECO:0000313" key="2">
    <source>
        <dbReference type="Proteomes" id="UP001501295"/>
    </source>
</evidence>
<name>A0ABP8VMP4_9MICO</name>
<reference evidence="2" key="1">
    <citation type="journal article" date="2019" name="Int. J. Syst. Evol. Microbiol.">
        <title>The Global Catalogue of Microorganisms (GCM) 10K type strain sequencing project: providing services to taxonomists for standard genome sequencing and annotation.</title>
        <authorList>
            <consortium name="The Broad Institute Genomics Platform"/>
            <consortium name="The Broad Institute Genome Sequencing Center for Infectious Disease"/>
            <person name="Wu L."/>
            <person name="Ma J."/>
        </authorList>
    </citation>
    <scope>NUCLEOTIDE SEQUENCE [LARGE SCALE GENOMIC DNA]</scope>
    <source>
        <strain evidence="2">JCM 18956</strain>
    </source>
</reference>
<gene>
    <name evidence="1" type="ORF">GCM10025780_07940</name>
</gene>
<accession>A0ABP8VMP4</accession>
<keyword evidence="2" id="KW-1185">Reference proteome</keyword>
<dbReference type="Proteomes" id="UP001501295">
    <property type="component" value="Unassembled WGS sequence"/>
</dbReference>
<protein>
    <submittedName>
        <fullName evidence="1">Uncharacterized protein</fullName>
    </submittedName>
</protein>
<evidence type="ECO:0000313" key="1">
    <source>
        <dbReference type="EMBL" id="GAA4667936.1"/>
    </source>
</evidence>
<sequence length="104" mass="11752">MTDPAAFSARAVQRRLREIECAARTHPWDEHVYPGGWAHDHCGECQYELEHGEAPPGQTLCRRVVPDELLSRPTAQELERAAPLRRKVILRLAGLLNAFVGLWS</sequence>
<dbReference type="EMBL" id="BAABLM010000001">
    <property type="protein sequence ID" value="GAA4667936.1"/>
    <property type="molecule type" value="Genomic_DNA"/>
</dbReference>
<proteinExistence type="predicted"/>
<organism evidence="1 2">
    <name type="scientific">Frondihabitans cladoniiphilus</name>
    <dbReference type="NCBI Taxonomy" id="715785"/>
    <lineage>
        <taxon>Bacteria</taxon>
        <taxon>Bacillati</taxon>
        <taxon>Actinomycetota</taxon>
        <taxon>Actinomycetes</taxon>
        <taxon>Micrococcales</taxon>
        <taxon>Microbacteriaceae</taxon>
        <taxon>Frondihabitans</taxon>
    </lineage>
</organism>